<organism evidence="9 10">
    <name type="scientific">Brenthis ino</name>
    <name type="common">lesser marbled fritillary</name>
    <dbReference type="NCBI Taxonomy" id="405034"/>
    <lineage>
        <taxon>Eukaryota</taxon>
        <taxon>Metazoa</taxon>
        <taxon>Ecdysozoa</taxon>
        <taxon>Arthropoda</taxon>
        <taxon>Hexapoda</taxon>
        <taxon>Insecta</taxon>
        <taxon>Pterygota</taxon>
        <taxon>Neoptera</taxon>
        <taxon>Endopterygota</taxon>
        <taxon>Lepidoptera</taxon>
        <taxon>Glossata</taxon>
        <taxon>Ditrysia</taxon>
        <taxon>Papilionoidea</taxon>
        <taxon>Nymphalidae</taxon>
        <taxon>Heliconiinae</taxon>
        <taxon>Argynnini</taxon>
        <taxon>Brenthis</taxon>
    </lineage>
</organism>
<dbReference type="PANTHER" id="PTHR11629">
    <property type="entry name" value="VACUOLAR PROTON ATPASES"/>
    <property type="match status" value="1"/>
</dbReference>
<dbReference type="GO" id="GO:0007035">
    <property type="term" value="P:vacuolar acidification"/>
    <property type="evidence" value="ECO:0007669"/>
    <property type="project" value="TreeGrafter"/>
</dbReference>
<dbReference type="Proteomes" id="UP000838878">
    <property type="component" value="Chromosome 11"/>
</dbReference>
<sequence>MGCMLRSDPMTFCDMYLQPETAFEIVDHLGEMGCTQFVDMTPDLKPFQRNYVTELCRCAEMERKLLYMEGEMLKDGINITEYNSIAPKALQLHEVTALENVLEKWESDVLNMSENQTQLLKNYLELTEMNYVINHIGPMLGQSELTEESLFAKGAAAGDTGFLGRLFVITGVVKRSRSFPFEMMLWRVSRGNIYYRRATQDAILQDPQTGQDIRKVAFLAICHGEQLSERLEKVCNGFHVSVYPCPQTFDERMDMMLQLDLRISDLEKVMRKMKYYRCKALRTVSKQWETWMVQIKKSKAIYHIMNMFTLDITKKCLIGQCWVPNLDLPRVEDMLARVSENAKSNVESFVLKSDDADEPPTFHRTNKFTKGFQALINAYGDSTYRELNPGG</sequence>
<reference evidence="9" key="1">
    <citation type="submission" date="2021-12" db="EMBL/GenBank/DDBJ databases">
        <authorList>
            <person name="Martin H S."/>
        </authorList>
    </citation>
    <scope>NUCLEOTIDE SEQUENCE</scope>
</reference>
<dbReference type="GO" id="GO:0016471">
    <property type="term" value="C:vacuolar proton-transporting V-type ATPase complex"/>
    <property type="evidence" value="ECO:0007669"/>
    <property type="project" value="TreeGrafter"/>
</dbReference>
<dbReference type="Pfam" id="PF01496">
    <property type="entry name" value="V_ATPase_I"/>
    <property type="match status" value="1"/>
</dbReference>
<dbReference type="GO" id="GO:0033179">
    <property type="term" value="C:proton-transporting V-type ATPase, V0 domain"/>
    <property type="evidence" value="ECO:0007669"/>
    <property type="project" value="InterPro"/>
</dbReference>
<keyword evidence="7" id="KW-0472">Membrane</keyword>
<dbReference type="OrthoDB" id="10264220at2759"/>
<dbReference type="AlphaFoldDB" id="A0A8J9VBS7"/>
<keyword evidence="4" id="KW-0812">Transmembrane</keyword>
<dbReference type="GO" id="GO:0005886">
    <property type="term" value="C:plasma membrane"/>
    <property type="evidence" value="ECO:0007669"/>
    <property type="project" value="TreeGrafter"/>
</dbReference>
<comment type="similarity">
    <text evidence="2 8">Belongs to the V-ATPase 116 kDa subunit family.</text>
</comment>
<evidence type="ECO:0000256" key="1">
    <source>
        <dbReference type="ARBA" id="ARBA00004141"/>
    </source>
</evidence>
<evidence type="ECO:0000256" key="3">
    <source>
        <dbReference type="ARBA" id="ARBA00022448"/>
    </source>
</evidence>
<proteinExistence type="inferred from homology"/>
<keyword evidence="3 8" id="KW-0813">Transport</keyword>
<name>A0A8J9VBS7_9NEOP</name>
<dbReference type="PANTHER" id="PTHR11629:SF61">
    <property type="entry name" value="V-TYPE PROTON ATPASE SUBUNIT A"/>
    <property type="match status" value="1"/>
</dbReference>
<evidence type="ECO:0000256" key="6">
    <source>
        <dbReference type="ARBA" id="ARBA00023065"/>
    </source>
</evidence>
<dbReference type="GO" id="GO:0046961">
    <property type="term" value="F:proton-transporting ATPase activity, rotational mechanism"/>
    <property type="evidence" value="ECO:0007669"/>
    <property type="project" value="InterPro"/>
</dbReference>
<protein>
    <recommendedName>
        <fullName evidence="8">V-type proton ATPase subunit a</fullName>
    </recommendedName>
</protein>
<gene>
    <name evidence="9" type="ORF">BINO364_LOCUS3220</name>
</gene>
<dbReference type="GO" id="GO:0051117">
    <property type="term" value="F:ATPase binding"/>
    <property type="evidence" value="ECO:0007669"/>
    <property type="project" value="TreeGrafter"/>
</dbReference>
<keyword evidence="8" id="KW-0375">Hydrogen ion transport</keyword>
<comment type="subcellular location">
    <subcellularLocation>
        <location evidence="1">Membrane</location>
        <topology evidence="1">Multi-pass membrane protein</topology>
    </subcellularLocation>
</comment>
<feature type="non-terminal residue" evidence="9">
    <location>
        <position position="391"/>
    </location>
</feature>
<keyword evidence="6 8" id="KW-0406">Ion transport</keyword>
<evidence type="ECO:0000256" key="2">
    <source>
        <dbReference type="ARBA" id="ARBA00009904"/>
    </source>
</evidence>
<evidence type="ECO:0000256" key="5">
    <source>
        <dbReference type="ARBA" id="ARBA00022989"/>
    </source>
</evidence>
<evidence type="ECO:0000256" key="7">
    <source>
        <dbReference type="ARBA" id="ARBA00023136"/>
    </source>
</evidence>
<dbReference type="InterPro" id="IPR002490">
    <property type="entry name" value="V-ATPase_116kDa_su"/>
</dbReference>
<accession>A0A8J9VBS7</accession>
<keyword evidence="5" id="KW-1133">Transmembrane helix</keyword>
<comment type="function">
    <text evidence="8">Essential component of the vacuolar proton pump (V-ATPase), a multimeric enzyme that catalyzes the translocation of protons across the membranes. Required for assembly and activity of the V-ATPase.</text>
</comment>
<evidence type="ECO:0000256" key="4">
    <source>
        <dbReference type="ARBA" id="ARBA00022692"/>
    </source>
</evidence>
<keyword evidence="10" id="KW-1185">Reference proteome</keyword>
<evidence type="ECO:0000313" key="10">
    <source>
        <dbReference type="Proteomes" id="UP000838878"/>
    </source>
</evidence>
<evidence type="ECO:0000256" key="8">
    <source>
        <dbReference type="RuleBase" id="RU361189"/>
    </source>
</evidence>
<dbReference type="EMBL" id="OV170231">
    <property type="protein sequence ID" value="CAH0716455.1"/>
    <property type="molecule type" value="Genomic_DNA"/>
</dbReference>
<evidence type="ECO:0000313" key="9">
    <source>
        <dbReference type="EMBL" id="CAH0716455.1"/>
    </source>
</evidence>